<evidence type="ECO:0000313" key="3">
    <source>
        <dbReference type="Proteomes" id="UP000238169"/>
    </source>
</evidence>
<evidence type="ECO:0000256" key="1">
    <source>
        <dbReference type="SAM" id="Phobius"/>
    </source>
</evidence>
<gene>
    <name evidence="2" type="ORF">NOV72_02618</name>
</gene>
<sequence>MNDNSETKAGILDNGPLWLVVFEVVAAAMCLDGGKTGYGAIAQVFFALTILVVVSFCGLLWSMYALFKARKQRQSPYMAYSAIAIHGLIVGPILLTLATL</sequence>
<dbReference type="EMBL" id="OGTP01000007">
    <property type="protein sequence ID" value="SPB15392.1"/>
    <property type="molecule type" value="Genomic_DNA"/>
</dbReference>
<protein>
    <submittedName>
        <fullName evidence="2">Uncharacterized protein</fullName>
    </submittedName>
</protein>
<organism evidence="2 3">
    <name type="scientific">Caballeronia novacaledonica</name>
    <dbReference type="NCBI Taxonomy" id="1544861"/>
    <lineage>
        <taxon>Bacteria</taxon>
        <taxon>Pseudomonadati</taxon>
        <taxon>Pseudomonadota</taxon>
        <taxon>Betaproteobacteria</taxon>
        <taxon>Burkholderiales</taxon>
        <taxon>Burkholderiaceae</taxon>
        <taxon>Caballeronia</taxon>
    </lineage>
</organism>
<feature type="transmembrane region" description="Helical" evidence="1">
    <location>
        <begin position="41"/>
        <end position="67"/>
    </location>
</feature>
<dbReference type="RefSeq" id="WP_146149996.1">
    <property type="nucleotide sequence ID" value="NZ_OGTP01000007.1"/>
</dbReference>
<feature type="transmembrane region" description="Helical" evidence="1">
    <location>
        <begin position="79"/>
        <end position="98"/>
    </location>
</feature>
<keyword evidence="1" id="KW-0472">Membrane</keyword>
<keyword evidence="1" id="KW-1133">Transmembrane helix</keyword>
<dbReference type="AlphaFoldDB" id="A0A2U3I5G5"/>
<evidence type="ECO:0000313" key="2">
    <source>
        <dbReference type="EMBL" id="SPB15392.1"/>
    </source>
</evidence>
<name>A0A2U3I5G5_9BURK</name>
<accession>A0A2U3I5G5</accession>
<keyword evidence="3" id="KW-1185">Reference proteome</keyword>
<reference evidence="3" key="1">
    <citation type="submission" date="2018-01" db="EMBL/GenBank/DDBJ databases">
        <authorList>
            <person name="Peeters C."/>
        </authorList>
    </citation>
    <scope>NUCLEOTIDE SEQUENCE [LARGE SCALE GENOMIC DNA]</scope>
</reference>
<proteinExistence type="predicted"/>
<dbReference type="Proteomes" id="UP000238169">
    <property type="component" value="Unassembled WGS sequence"/>
</dbReference>
<keyword evidence="1" id="KW-0812">Transmembrane</keyword>